<organism evidence="9 10">
    <name type="scientific">Paenibacillus whitsoniae</name>
    <dbReference type="NCBI Taxonomy" id="2496558"/>
    <lineage>
        <taxon>Bacteria</taxon>
        <taxon>Bacillati</taxon>
        <taxon>Bacillota</taxon>
        <taxon>Bacilli</taxon>
        <taxon>Bacillales</taxon>
        <taxon>Paenibacillaceae</taxon>
        <taxon>Paenibacillus</taxon>
    </lineage>
</organism>
<keyword evidence="2" id="KW-0813">Transport</keyword>
<feature type="transmembrane region" description="Helical" evidence="8">
    <location>
        <begin position="411"/>
        <end position="435"/>
    </location>
</feature>
<feature type="transmembrane region" description="Helical" evidence="8">
    <location>
        <begin position="357"/>
        <end position="379"/>
    </location>
</feature>
<evidence type="ECO:0000313" key="10">
    <source>
        <dbReference type="Proteomes" id="UP000276128"/>
    </source>
</evidence>
<keyword evidence="7 8" id="KW-0472">Membrane</keyword>
<protein>
    <submittedName>
        <fullName evidence="9">TrkH family potassium uptake protein</fullName>
    </submittedName>
</protein>
<dbReference type="PANTHER" id="PTHR32024:SF4">
    <property type="entry name" value="KTR SYSTEM POTASSIUM UPTAKE PROTEIN D"/>
    <property type="match status" value="1"/>
</dbReference>
<keyword evidence="5 8" id="KW-1133">Transmembrane helix</keyword>
<evidence type="ECO:0000256" key="5">
    <source>
        <dbReference type="ARBA" id="ARBA00022989"/>
    </source>
</evidence>
<gene>
    <name evidence="9" type="ORF">EJQ19_13945</name>
</gene>
<sequence>MLRQKWVWLKSLSPAQVVSGYYVMAVIISIILFSLPGVHKPGADVSFFHTVFMSVSIVSDTGLSIFNVADTYSVFGYFVIMLVLQFGGIGIMAISTLFWLLLGRKISLRERRLIMVDNNQFALAGLVKLVKDVVKIFLITELLGALILGIRFIQYYPTWREAFLHGLFASVSATTNAGMDITGVSMTPFAGDYFVQLVTVVLIIFGAIGFPVLLEVKAFLSHDKGLGKLPYRFSLFTKLTVSTYGILLAVGTLLILLFEHNNYFSGMSWHERFFYAFFQAATTRSAGVTTLDINQLALPTLLLMSVYMFIGGSPNSVGGGIRTTTFALNMLFLYNFAKGKPQIKVFNREVHPDDILKSLAITMLALVLCCVSVIAISFTDRQHSPVAIFLEVCSAFGTVGLSTGITPDLSSFAQCILMVLMFLGRIGLTSVLNLMGGNKKNPLYRYPVERVMTG</sequence>
<feature type="transmembrane region" description="Helical" evidence="8">
    <location>
        <begin position="136"/>
        <end position="156"/>
    </location>
</feature>
<dbReference type="GO" id="GO:0008324">
    <property type="term" value="F:monoatomic cation transmembrane transporter activity"/>
    <property type="evidence" value="ECO:0007669"/>
    <property type="project" value="InterPro"/>
</dbReference>
<keyword evidence="4 8" id="KW-0812">Transmembrane</keyword>
<evidence type="ECO:0000256" key="2">
    <source>
        <dbReference type="ARBA" id="ARBA00022448"/>
    </source>
</evidence>
<feature type="transmembrane region" description="Helical" evidence="8">
    <location>
        <begin position="386"/>
        <end position="405"/>
    </location>
</feature>
<dbReference type="GO" id="GO:0005886">
    <property type="term" value="C:plasma membrane"/>
    <property type="evidence" value="ECO:0007669"/>
    <property type="project" value="UniProtKB-SubCell"/>
</dbReference>
<evidence type="ECO:0000256" key="6">
    <source>
        <dbReference type="ARBA" id="ARBA00023065"/>
    </source>
</evidence>
<dbReference type="PANTHER" id="PTHR32024">
    <property type="entry name" value="TRK SYSTEM POTASSIUM UPTAKE PROTEIN TRKG-RELATED"/>
    <property type="match status" value="1"/>
</dbReference>
<feature type="transmembrane region" description="Helical" evidence="8">
    <location>
        <begin position="235"/>
        <end position="258"/>
    </location>
</feature>
<keyword evidence="10" id="KW-1185">Reference proteome</keyword>
<dbReference type="Proteomes" id="UP000276128">
    <property type="component" value="Unassembled WGS sequence"/>
</dbReference>
<evidence type="ECO:0000256" key="3">
    <source>
        <dbReference type="ARBA" id="ARBA00022475"/>
    </source>
</evidence>
<comment type="subcellular location">
    <subcellularLocation>
        <location evidence="1">Cell membrane</location>
        <topology evidence="1">Multi-pass membrane protein</topology>
    </subcellularLocation>
</comment>
<comment type="caution">
    <text evidence="9">The sequence shown here is derived from an EMBL/GenBank/DDBJ whole genome shotgun (WGS) entry which is preliminary data.</text>
</comment>
<evidence type="ECO:0000256" key="8">
    <source>
        <dbReference type="SAM" id="Phobius"/>
    </source>
</evidence>
<proteinExistence type="predicted"/>
<reference evidence="9 10" key="1">
    <citation type="submission" date="2018-12" db="EMBL/GenBank/DDBJ databases">
        <title>Bacillus ochoae sp. nov., Paenibacillus whitsoniae sp. nov., Paenibacillus spiritus sp. nov. Isolated from the Mars Exploration Rover during spacecraft assembly.</title>
        <authorList>
            <person name="Seuylemezian A."/>
            <person name="Vaishampayan P."/>
        </authorList>
    </citation>
    <scope>NUCLEOTIDE SEQUENCE [LARGE SCALE GENOMIC DNA]</scope>
    <source>
        <strain evidence="9 10">MER 54</strain>
    </source>
</reference>
<dbReference type="RefSeq" id="WP_126141844.1">
    <property type="nucleotide sequence ID" value="NZ_RXHU01000039.1"/>
</dbReference>
<dbReference type="AlphaFoldDB" id="A0A3S0BL63"/>
<dbReference type="Pfam" id="PF02386">
    <property type="entry name" value="TrkH"/>
    <property type="match status" value="1"/>
</dbReference>
<keyword evidence="6" id="KW-0406">Ion transport</keyword>
<dbReference type="OrthoDB" id="9810952at2"/>
<evidence type="ECO:0000313" key="9">
    <source>
        <dbReference type="EMBL" id="RTE09068.1"/>
    </source>
</evidence>
<dbReference type="InterPro" id="IPR003445">
    <property type="entry name" value="Cat_transpt"/>
</dbReference>
<evidence type="ECO:0000256" key="7">
    <source>
        <dbReference type="ARBA" id="ARBA00023136"/>
    </source>
</evidence>
<accession>A0A3S0BL63</accession>
<keyword evidence="3" id="KW-1003">Cell membrane</keyword>
<feature type="transmembrane region" description="Helical" evidence="8">
    <location>
        <begin position="193"/>
        <end position="214"/>
    </location>
</feature>
<dbReference type="EMBL" id="RXHU01000039">
    <property type="protein sequence ID" value="RTE09068.1"/>
    <property type="molecule type" value="Genomic_DNA"/>
</dbReference>
<feature type="transmembrane region" description="Helical" evidence="8">
    <location>
        <begin position="20"/>
        <end position="38"/>
    </location>
</feature>
<evidence type="ECO:0000256" key="1">
    <source>
        <dbReference type="ARBA" id="ARBA00004651"/>
    </source>
</evidence>
<dbReference type="GO" id="GO:0030001">
    <property type="term" value="P:metal ion transport"/>
    <property type="evidence" value="ECO:0007669"/>
    <property type="project" value="UniProtKB-ARBA"/>
</dbReference>
<name>A0A3S0BL63_9BACL</name>
<evidence type="ECO:0000256" key="4">
    <source>
        <dbReference type="ARBA" id="ARBA00022692"/>
    </source>
</evidence>
<feature type="transmembrane region" description="Helical" evidence="8">
    <location>
        <begin position="50"/>
        <end position="69"/>
    </location>
</feature>
<feature type="transmembrane region" description="Helical" evidence="8">
    <location>
        <begin position="75"/>
        <end position="102"/>
    </location>
</feature>